<keyword evidence="4 7" id="KW-0503">Monooxygenase</keyword>
<evidence type="ECO:0000313" key="8">
    <source>
        <dbReference type="Proteomes" id="UP000754495"/>
    </source>
</evidence>
<name>A0ABX0SZC5_9PSEU</name>
<evidence type="ECO:0000256" key="1">
    <source>
        <dbReference type="ARBA" id="ARBA00022630"/>
    </source>
</evidence>
<gene>
    <name evidence="7" type="ORF">FHX46_003480</name>
</gene>
<proteinExistence type="inferred from homology"/>
<dbReference type="Pfam" id="PF00296">
    <property type="entry name" value="Bac_luciferase"/>
    <property type="match status" value="1"/>
</dbReference>
<dbReference type="CDD" id="cd01095">
    <property type="entry name" value="Nitrilotriacetate_monoxgenase"/>
    <property type="match status" value="1"/>
</dbReference>
<organism evidence="7 8">
    <name type="scientific">Amycolatopsis viridis</name>
    <dbReference type="NCBI Taxonomy" id="185678"/>
    <lineage>
        <taxon>Bacteria</taxon>
        <taxon>Bacillati</taxon>
        <taxon>Actinomycetota</taxon>
        <taxon>Actinomycetes</taxon>
        <taxon>Pseudonocardiales</taxon>
        <taxon>Pseudonocardiaceae</taxon>
        <taxon>Amycolatopsis</taxon>
    </lineage>
</organism>
<keyword evidence="2" id="KW-0288">FMN</keyword>
<dbReference type="SUPFAM" id="SSF51679">
    <property type="entry name" value="Bacterial luciferase-like"/>
    <property type="match status" value="1"/>
</dbReference>
<comment type="caution">
    <text evidence="7">The sequence shown here is derived from an EMBL/GenBank/DDBJ whole genome shotgun (WGS) entry which is preliminary data.</text>
</comment>
<dbReference type="InterPro" id="IPR016215">
    <property type="entry name" value="NTA_MOA"/>
</dbReference>
<dbReference type="PANTHER" id="PTHR30011">
    <property type="entry name" value="ALKANESULFONATE MONOOXYGENASE-RELATED"/>
    <property type="match status" value="1"/>
</dbReference>
<dbReference type="InterPro" id="IPR051260">
    <property type="entry name" value="Diverse_substr_monoxygenases"/>
</dbReference>
<keyword evidence="8" id="KW-1185">Reference proteome</keyword>
<dbReference type="InterPro" id="IPR011251">
    <property type="entry name" value="Luciferase-like_dom"/>
</dbReference>
<accession>A0ABX0SZC5</accession>
<dbReference type="RefSeq" id="WP_167115965.1">
    <property type="nucleotide sequence ID" value="NZ_JAANOU010000001.1"/>
</dbReference>
<reference evidence="7 8" key="1">
    <citation type="submission" date="2020-03" db="EMBL/GenBank/DDBJ databases">
        <title>Sequencing the genomes of 1000 actinobacteria strains.</title>
        <authorList>
            <person name="Klenk H.-P."/>
        </authorList>
    </citation>
    <scope>NUCLEOTIDE SEQUENCE [LARGE SCALE GENOMIC DNA]</scope>
    <source>
        <strain evidence="7 8">DSM 45668</strain>
    </source>
</reference>
<evidence type="ECO:0000259" key="6">
    <source>
        <dbReference type="Pfam" id="PF00296"/>
    </source>
</evidence>
<dbReference type="NCBIfam" id="TIGR03860">
    <property type="entry name" value="FMN_nitrolo"/>
    <property type="match status" value="1"/>
</dbReference>
<keyword evidence="1" id="KW-0285">Flavoprotein</keyword>
<evidence type="ECO:0000256" key="4">
    <source>
        <dbReference type="ARBA" id="ARBA00023033"/>
    </source>
</evidence>
<protein>
    <submittedName>
        <fullName evidence="7">FMN-dependent oxidoreductase (Nitrilotriacetate monooxygenase family)</fullName>
    </submittedName>
</protein>
<dbReference type="InterPro" id="IPR036661">
    <property type="entry name" value="Luciferase-like_sf"/>
</dbReference>
<dbReference type="Proteomes" id="UP000754495">
    <property type="component" value="Unassembled WGS sequence"/>
</dbReference>
<sequence>MTRQLHLNAFLVPPGASPAAWRHPAANAAAGVDFATVLAFARTAERAKFDAVFLGDLAGVPLESQDVLSRVSAVNDSFEPITLLGALAAATDHIGLIGTASTTCNEPYHLARAFASIDHISGGRAGWRVVTSLSDGEALNFGLDANAGDGTRYERAGEFLEIVTGLWDSFDDDAFHHDQATGVYFDPAKLHPLNYRGKHLSVAGPLNIARPPQGRPVIAQAGDSAEQKRLAAQFAEVVLAGNRDLAAATEFYAELKERAAGFGRAPESLVVLPALSVITAPTEDEARAKRDQLAQLMPPQVAFAHLARTLGGVDLSGYPIDGPLPELPEPDQPEGTQAQVYRRARERGLTVRQLAAEISDDATTLVGTPVAIADHIEEWFRAPAADGFTLVFPYLPGALEDFVDLVVPELRRRGLFREEYDGKTLRDHFGLSRPVSRHS</sequence>
<feature type="domain" description="Luciferase-like" evidence="6">
    <location>
        <begin position="21"/>
        <end position="382"/>
    </location>
</feature>
<evidence type="ECO:0000256" key="2">
    <source>
        <dbReference type="ARBA" id="ARBA00022643"/>
    </source>
</evidence>
<dbReference type="Gene3D" id="3.20.20.30">
    <property type="entry name" value="Luciferase-like domain"/>
    <property type="match status" value="1"/>
</dbReference>
<dbReference type="GO" id="GO:0004497">
    <property type="term" value="F:monooxygenase activity"/>
    <property type="evidence" value="ECO:0007669"/>
    <property type="project" value="UniProtKB-KW"/>
</dbReference>
<dbReference type="EMBL" id="JAANOU010000001">
    <property type="protein sequence ID" value="NIH80950.1"/>
    <property type="molecule type" value="Genomic_DNA"/>
</dbReference>
<dbReference type="PIRSF" id="PIRSF000337">
    <property type="entry name" value="NTA_MOA"/>
    <property type="match status" value="1"/>
</dbReference>
<keyword evidence="3" id="KW-0560">Oxidoreductase</keyword>
<evidence type="ECO:0000313" key="7">
    <source>
        <dbReference type="EMBL" id="NIH80950.1"/>
    </source>
</evidence>
<comment type="similarity">
    <text evidence="5">Belongs to the NtaA/SnaA/DszA monooxygenase family.</text>
</comment>
<evidence type="ECO:0000256" key="5">
    <source>
        <dbReference type="ARBA" id="ARBA00033748"/>
    </source>
</evidence>
<dbReference type="PANTHER" id="PTHR30011:SF16">
    <property type="entry name" value="C2H2 FINGER DOMAIN TRANSCRIPTION FACTOR (EUROFUNG)-RELATED"/>
    <property type="match status" value="1"/>
</dbReference>
<evidence type="ECO:0000256" key="3">
    <source>
        <dbReference type="ARBA" id="ARBA00023002"/>
    </source>
</evidence>